<name>A0A9P1IRM6_9PELO</name>
<dbReference type="OrthoDB" id="27537at2759"/>
<comment type="subcellular location">
    <subcellularLocation>
        <location evidence="1">Nucleus</location>
    </subcellularLocation>
</comment>
<evidence type="ECO:0000313" key="8">
    <source>
        <dbReference type="Proteomes" id="UP001152747"/>
    </source>
</evidence>
<feature type="repeat" description="WD" evidence="6">
    <location>
        <begin position="254"/>
        <end position="284"/>
    </location>
</feature>
<evidence type="ECO:0000256" key="1">
    <source>
        <dbReference type="ARBA" id="ARBA00004123"/>
    </source>
</evidence>
<dbReference type="GO" id="GO:0003682">
    <property type="term" value="F:chromatin binding"/>
    <property type="evidence" value="ECO:0007669"/>
    <property type="project" value="TreeGrafter"/>
</dbReference>
<dbReference type="InterPro" id="IPR001680">
    <property type="entry name" value="WD40_rpt"/>
</dbReference>
<dbReference type="SMART" id="SM00320">
    <property type="entry name" value="WD40"/>
    <property type="match status" value="6"/>
</dbReference>
<gene>
    <name evidence="7" type="ORF">CAMP_LOCUS13450</name>
</gene>
<comment type="caution">
    <text evidence="7">The sequence shown here is derived from an EMBL/GenBank/DDBJ whole genome shotgun (WGS) entry which is preliminary data.</text>
</comment>
<dbReference type="PROSITE" id="PS50082">
    <property type="entry name" value="WD_REPEATS_2"/>
    <property type="match status" value="2"/>
</dbReference>
<dbReference type="PANTHER" id="PTHR19861:SF0">
    <property type="entry name" value="WD REPEAT-CONTAINING PROTEIN 82"/>
    <property type="match status" value="1"/>
</dbReference>
<dbReference type="PROSITE" id="PS50294">
    <property type="entry name" value="WD_REPEATS_REGION"/>
    <property type="match status" value="1"/>
</dbReference>
<comment type="similarity">
    <text evidence="2">Belongs to the WD repeat SWD2 family.</text>
</comment>
<dbReference type="EMBL" id="CANHGI010000005">
    <property type="protein sequence ID" value="CAI5450813.1"/>
    <property type="molecule type" value="Genomic_DNA"/>
</dbReference>
<evidence type="ECO:0000256" key="2">
    <source>
        <dbReference type="ARBA" id="ARBA00005616"/>
    </source>
</evidence>
<dbReference type="Proteomes" id="UP001152747">
    <property type="component" value="Unassembled WGS sequence"/>
</dbReference>
<keyword evidence="5" id="KW-0539">Nucleus</keyword>
<evidence type="ECO:0000256" key="6">
    <source>
        <dbReference type="PROSITE-ProRule" id="PRU00221"/>
    </source>
</evidence>
<dbReference type="PANTHER" id="PTHR19861">
    <property type="entry name" value="WD40 REPEAT PROTEIN SWD2"/>
    <property type="match status" value="1"/>
</dbReference>
<dbReference type="GO" id="GO:0016070">
    <property type="term" value="P:RNA metabolic process"/>
    <property type="evidence" value="ECO:0007669"/>
    <property type="project" value="UniProtKB-ARBA"/>
</dbReference>
<accession>A0A9P1IRM6</accession>
<keyword evidence="3 6" id="KW-0853">WD repeat</keyword>
<keyword evidence="8" id="KW-1185">Reference proteome</keyword>
<protein>
    <recommendedName>
        <fullName evidence="9">Anaphase-promoting complex subunit 4 WD40 domain-containing protein</fullName>
    </recommendedName>
</protein>
<reference evidence="7" key="1">
    <citation type="submission" date="2022-11" db="EMBL/GenBank/DDBJ databases">
        <authorList>
            <person name="Kikuchi T."/>
        </authorList>
    </citation>
    <scope>NUCLEOTIDE SEQUENCE</scope>
    <source>
        <strain evidence="7">PS1010</strain>
    </source>
</reference>
<dbReference type="Pfam" id="PF00400">
    <property type="entry name" value="WD40"/>
    <property type="match status" value="2"/>
</dbReference>
<dbReference type="GO" id="GO:0048188">
    <property type="term" value="C:Set1C/COMPASS complex"/>
    <property type="evidence" value="ECO:0007669"/>
    <property type="project" value="TreeGrafter"/>
</dbReference>
<sequence>MPNGEDLEAWPTSELNPRAFNTMIPGRVFGDSTAQIESLSMSRNGQMTIVSTISDQVWLYDLEKSARARTVWCEKYGAAHVRFIVDAKTAILASTKGDHRISYLDLVTINYSRYYTGHEGRIIGLHTSPKDDLFLSISEDQTIRFWEPLKEESLGTISLPSTAVAEFDPTGSIFGVGCGGKLRLYDLKSYHYGPFLSVDIPTDDWVAMRFSPAGDTILISTNTDKLLLLDAFTGAIKHVLQGHLNTTRLHLKGSFSPDARYVVCGSSNKHIHIWSTETAQIVHTFERSPHEQIPLLVEWNPAFISFLSAGKKLVLWNPVLEDMEKED</sequence>
<evidence type="ECO:0000256" key="5">
    <source>
        <dbReference type="ARBA" id="ARBA00023242"/>
    </source>
</evidence>
<dbReference type="InterPro" id="IPR015943">
    <property type="entry name" value="WD40/YVTN_repeat-like_dom_sf"/>
</dbReference>
<evidence type="ECO:0000256" key="3">
    <source>
        <dbReference type="ARBA" id="ARBA00022574"/>
    </source>
</evidence>
<keyword evidence="4" id="KW-0677">Repeat</keyword>
<dbReference type="SUPFAM" id="SSF50978">
    <property type="entry name" value="WD40 repeat-like"/>
    <property type="match status" value="1"/>
</dbReference>
<proteinExistence type="inferred from homology"/>
<evidence type="ECO:0000313" key="7">
    <source>
        <dbReference type="EMBL" id="CAI5450813.1"/>
    </source>
</evidence>
<organism evidence="7 8">
    <name type="scientific">Caenorhabditis angaria</name>
    <dbReference type="NCBI Taxonomy" id="860376"/>
    <lineage>
        <taxon>Eukaryota</taxon>
        <taxon>Metazoa</taxon>
        <taxon>Ecdysozoa</taxon>
        <taxon>Nematoda</taxon>
        <taxon>Chromadorea</taxon>
        <taxon>Rhabditida</taxon>
        <taxon>Rhabditina</taxon>
        <taxon>Rhabditomorpha</taxon>
        <taxon>Rhabditoidea</taxon>
        <taxon>Rhabditidae</taxon>
        <taxon>Peloderinae</taxon>
        <taxon>Caenorhabditis</taxon>
    </lineage>
</organism>
<evidence type="ECO:0000256" key="4">
    <source>
        <dbReference type="ARBA" id="ARBA00022737"/>
    </source>
</evidence>
<dbReference type="Gene3D" id="2.130.10.10">
    <property type="entry name" value="YVTN repeat-like/Quinoprotein amine dehydrogenase"/>
    <property type="match status" value="1"/>
</dbReference>
<dbReference type="AlphaFoldDB" id="A0A9P1IRM6"/>
<dbReference type="InterPro" id="IPR037867">
    <property type="entry name" value="Swd2/WDR82"/>
</dbReference>
<dbReference type="InterPro" id="IPR036322">
    <property type="entry name" value="WD40_repeat_dom_sf"/>
</dbReference>
<evidence type="ECO:0008006" key="9">
    <source>
        <dbReference type="Google" id="ProtNLM"/>
    </source>
</evidence>
<feature type="repeat" description="WD" evidence="6">
    <location>
        <begin position="115"/>
        <end position="147"/>
    </location>
</feature>